<dbReference type="AlphaFoldDB" id="A0A8K0JYL7"/>
<protein>
    <recommendedName>
        <fullName evidence="4">Reverse transcriptase</fullName>
    </recommendedName>
</protein>
<accession>A0A8K0JYL7</accession>
<dbReference type="EMBL" id="KZ308222">
    <property type="protein sequence ID" value="KAG8225032.1"/>
    <property type="molecule type" value="Genomic_DNA"/>
</dbReference>
<comment type="caution">
    <text evidence="2">The sequence shown here is derived from an EMBL/GenBank/DDBJ whole genome shotgun (WGS) entry which is preliminary data.</text>
</comment>
<evidence type="ECO:0000313" key="3">
    <source>
        <dbReference type="Proteomes" id="UP000792457"/>
    </source>
</evidence>
<sequence length="180" mass="21190">MFASSINKEQAVRYLQRAVDEMESYYKRWRINLNREKTKALLFQPLHLELDDHVIPRSQEATYLGLRLDAGLTWKHHTTYVILRMRGVNRKLRPLLTNSRIPPKEETDGVQVLRQVYSSLRRTPVELGCHIKNEDHRSRAEQRAVELPGDPTIFLYPQRLHPSRDQNGRAGRILKKKSKE</sequence>
<reference evidence="2" key="1">
    <citation type="submission" date="2013-04" db="EMBL/GenBank/DDBJ databases">
        <authorList>
            <person name="Qu J."/>
            <person name="Murali S.C."/>
            <person name="Bandaranaike D."/>
            <person name="Bellair M."/>
            <person name="Blankenburg K."/>
            <person name="Chao H."/>
            <person name="Dinh H."/>
            <person name="Doddapaneni H."/>
            <person name="Downs B."/>
            <person name="Dugan-Rocha S."/>
            <person name="Elkadiri S."/>
            <person name="Gnanaolivu R.D."/>
            <person name="Hernandez B."/>
            <person name="Javaid M."/>
            <person name="Jayaseelan J.C."/>
            <person name="Lee S."/>
            <person name="Li M."/>
            <person name="Ming W."/>
            <person name="Munidasa M."/>
            <person name="Muniz J."/>
            <person name="Nguyen L."/>
            <person name="Ongeri F."/>
            <person name="Osuji N."/>
            <person name="Pu L.-L."/>
            <person name="Puazo M."/>
            <person name="Qu C."/>
            <person name="Quiroz J."/>
            <person name="Raj R."/>
            <person name="Weissenberger G."/>
            <person name="Xin Y."/>
            <person name="Zou X."/>
            <person name="Han Y."/>
            <person name="Richards S."/>
            <person name="Worley K."/>
            <person name="Muzny D."/>
            <person name="Gibbs R."/>
        </authorList>
    </citation>
    <scope>NUCLEOTIDE SEQUENCE</scope>
    <source>
        <strain evidence="2">Sampled in the wild</strain>
    </source>
</reference>
<evidence type="ECO:0000256" key="1">
    <source>
        <dbReference type="SAM" id="MobiDB-lite"/>
    </source>
</evidence>
<keyword evidence="3" id="KW-1185">Reference proteome</keyword>
<reference evidence="2" key="2">
    <citation type="submission" date="2017-10" db="EMBL/GenBank/DDBJ databases">
        <title>Ladona fulva Genome sequencing and assembly.</title>
        <authorList>
            <person name="Murali S."/>
            <person name="Richards S."/>
            <person name="Bandaranaike D."/>
            <person name="Bellair M."/>
            <person name="Blankenburg K."/>
            <person name="Chao H."/>
            <person name="Dinh H."/>
            <person name="Doddapaneni H."/>
            <person name="Dugan-Rocha S."/>
            <person name="Elkadiri S."/>
            <person name="Gnanaolivu R."/>
            <person name="Hernandez B."/>
            <person name="Skinner E."/>
            <person name="Javaid M."/>
            <person name="Lee S."/>
            <person name="Li M."/>
            <person name="Ming W."/>
            <person name="Munidasa M."/>
            <person name="Muniz J."/>
            <person name="Nguyen L."/>
            <person name="Hughes D."/>
            <person name="Osuji N."/>
            <person name="Pu L.-L."/>
            <person name="Puazo M."/>
            <person name="Qu C."/>
            <person name="Quiroz J."/>
            <person name="Raj R."/>
            <person name="Weissenberger G."/>
            <person name="Xin Y."/>
            <person name="Zou X."/>
            <person name="Han Y."/>
            <person name="Worley K."/>
            <person name="Muzny D."/>
            <person name="Gibbs R."/>
        </authorList>
    </citation>
    <scope>NUCLEOTIDE SEQUENCE</scope>
    <source>
        <strain evidence="2">Sampled in the wild</strain>
    </source>
</reference>
<evidence type="ECO:0008006" key="4">
    <source>
        <dbReference type="Google" id="ProtNLM"/>
    </source>
</evidence>
<dbReference type="OrthoDB" id="8058536at2759"/>
<name>A0A8K0JYL7_LADFU</name>
<proteinExistence type="predicted"/>
<dbReference type="Proteomes" id="UP000792457">
    <property type="component" value="Unassembled WGS sequence"/>
</dbReference>
<evidence type="ECO:0000313" key="2">
    <source>
        <dbReference type="EMBL" id="KAG8225032.1"/>
    </source>
</evidence>
<feature type="non-terminal residue" evidence="2">
    <location>
        <position position="1"/>
    </location>
</feature>
<organism evidence="2 3">
    <name type="scientific">Ladona fulva</name>
    <name type="common">Scarce chaser dragonfly</name>
    <name type="synonym">Libellula fulva</name>
    <dbReference type="NCBI Taxonomy" id="123851"/>
    <lineage>
        <taxon>Eukaryota</taxon>
        <taxon>Metazoa</taxon>
        <taxon>Ecdysozoa</taxon>
        <taxon>Arthropoda</taxon>
        <taxon>Hexapoda</taxon>
        <taxon>Insecta</taxon>
        <taxon>Pterygota</taxon>
        <taxon>Palaeoptera</taxon>
        <taxon>Odonata</taxon>
        <taxon>Epiprocta</taxon>
        <taxon>Anisoptera</taxon>
        <taxon>Libelluloidea</taxon>
        <taxon>Libellulidae</taxon>
        <taxon>Ladona</taxon>
    </lineage>
</organism>
<gene>
    <name evidence="2" type="ORF">J437_LFUL000009</name>
</gene>
<feature type="region of interest" description="Disordered" evidence="1">
    <location>
        <begin position="161"/>
        <end position="180"/>
    </location>
</feature>